<dbReference type="Pfam" id="PF02369">
    <property type="entry name" value="Big_1"/>
    <property type="match status" value="1"/>
</dbReference>
<dbReference type="SUPFAM" id="SSF49373">
    <property type="entry name" value="Invasin/intimin cell-adhesion fragments"/>
    <property type="match status" value="3"/>
</dbReference>
<evidence type="ECO:0000313" key="5">
    <source>
        <dbReference type="Proteomes" id="UP001202831"/>
    </source>
</evidence>
<evidence type="ECO:0000313" key="4">
    <source>
        <dbReference type="EMBL" id="MCL2912283.1"/>
    </source>
</evidence>
<evidence type="ECO:0000259" key="3">
    <source>
        <dbReference type="PROSITE" id="PS51127"/>
    </source>
</evidence>
<evidence type="ECO:0000256" key="2">
    <source>
        <dbReference type="SAM" id="SignalP"/>
    </source>
</evidence>
<keyword evidence="5" id="KW-1185">Reference proteome</keyword>
<sequence>MQRDFRYGVAALAAMGLIGCNGAADGTDPTGDNGSYSLTIKFQTRVDGVCGETTDTQSFNAGDSFCAVASLSKGSSPQSGEIIDFSTTLGSLSAATALTSADGKATLVVSNPDAAQGAGTASVSFTPDEGDSLRANRNFEFVGEPTPPTATLPSLNASILQSGEAVTRFRVDEAVQLQAKLTDNEGNGLANQLVTFSAGNASLTPNTALTSETGVAQVSYTPAEAELGAHSLTVSAEINGNPLTGASLYEVIAKDAIGTDGILKLGYFDGSDFVEGKLKTTLTANADGKYVVSAGGSFGITATLVSEASDGSITLVQTPSSISFSSDCVTAEAATLDSPVTTLSGSADSTFQDVSCSGNSERDDQIVATTLAGNETLTATLPFSLARQTLANLSFVSAEPSSIRIKGSGGTDASESSLVTFKVSSANGQGAAQQEVDFSLDTVVGGITFANGEITDSSLTNAEGLVSVRVLAGTVPTPVRIQASATDGDSGETIVTQSEQLSINTGLPQQLSMSLATSNANPETDNTDGVEVTITARLADSFGNPVPNDTTINFTTEGGQIQPSCVTSGGGCSVTWTSANPRVPDHRITVMAYALGHETFFDTNGNNIFDAADGSAVVACLDGSGNAASCSGNGMDREAYMASGFSDLPDAFRDDNENFSYDAGEKFFNTQGSNSYGAADGKFNGPQCEGSLCGEDQANKTYVRKALVMTMSGSAAFFTISQDGTEIYNSASGTVSASPISPNGSSSFTVRLYDSANQIMPSGTSVEVSADAGTVSFNGYTVPKGNSDGGIQTGFSLKHDGEAGVANVSIQVSTPAGIRTTLTLPVTLL</sequence>
<dbReference type="EMBL" id="JAKIKT010000001">
    <property type="protein sequence ID" value="MCL2912283.1"/>
    <property type="molecule type" value="Genomic_DNA"/>
</dbReference>
<keyword evidence="2" id="KW-0732">Signal</keyword>
<organism evidence="4 5">
    <name type="scientific">Shewanella corallii</name>
    <dbReference type="NCBI Taxonomy" id="560080"/>
    <lineage>
        <taxon>Bacteria</taxon>
        <taxon>Pseudomonadati</taxon>
        <taxon>Pseudomonadota</taxon>
        <taxon>Gammaproteobacteria</taxon>
        <taxon>Alteromonadales</taxon>
        <taxon>Shewanellaceae</taxon>
        <taxon>Shewanella</taxon>
    </lineage>
</organism>
<name>A0ABT0N1F8_9GAMM</name>
<reference evidence="4 5" key="1">
    <citation type="submission" date="2022-01" db="EMBL/GenBank/DDBJ databases">
        <title>Whole genome-based taxonomy of the Shewanellaceae.</title>
        <authorList>
            <person name="Martin-Rodriguez A.J."/>
        </authorList>
    </citation>
    <scope>NUCLEOTIDE SEQUENCE [LARGE SCALE GENOMIC DNA]</scope>
    <source>
        <strain evidence="4 5">DSM 21332</strain>
    </source>
</reference>
<evidence type="ECO:0000256" key="1">
    <source>
        <dbReference type="ARBA" id="ARBA00010116"/>
    </source>
</evidence>
<dbReference type="Proteomes" id="UP001202831">
    <property type="component" value="Unassembled WGS sequence"/>
</dbReference>
<dbReference type="RefSeq" id="WP_249247074.1">
    <property type="nucleotide sequence ID" value="NZ_JAKIKT010000001.1"/>
</dbReference>
<feature type="domain" description="Big-1" evidence="3">
    <location>
        <begin position="156"/>
        <end position="251"/>
    </location>
</feature>
<proteinExistence type="inferred from homology"/>
<dbReference type="InterPro" id="IPR008964">
    <property type="entry name" value="Invasin/intimin_cell_adhesion"/>
</dbReference>
<feature type="chain" id="PRO_5046073867" evidence="2">
    <location>
        <begin position="24"/>
        <end position="829"/>
    </location>
</feature>
<dbReference type="Gene3D" id="2.60.40.10">
    <property type="entry name" value="Immunoglobulins"/>
    <property type="match status" value="4"/>
</dbReference>
<protein>
    <submittedName>
        <fullName evidence="4">Ig-like domain-containing protein</fullName>
    </submittedName>
</protein>
<gene>
    <name evidence="4" type="ORF">L2725_00555</name>
</gene>
<dbReference type="InterPro" id="IPR003344">
    <property type="entry name" value="Big_1_dom"/>
</dbReference>
<accession>A0ABT0N1F8</accession>
<comment type="similarity">
    <text evidence="1">Belongs to the intimin/invasin family.</text>
</comment>
<dbReference type="PROSITE" id="PS51257">
    <property type="entry name" value="PROKAR_LIPOPROTEIN"/>
    <property type="match status" value="1"/>
</dbReference>
<comment type="caution">
    <text evidence="4">The sequence shown here is derived from an EMBL/GenBank/DDBJ whole genome shotgun (WGS) entry which is preliminary data.</text>
</comment>
<feature type="signal peptide" evidence="2">
    <location>
        <begin position="1"/>
        <end position="23"/>
    </location>
</feature>
<dbReference type="PROSITE" id="PS51127">
    <property type="entry name" value="BIG1"/>
    <property type="match status" value="1"/>
</dbReference>
<dbReference type="InterPro" id="IPR013783">
    <property type="entry name" value="Ig-like_fold"/>
</dbReference>